<accession>A0ABD1RA69</accession>
<reference evidence="3" key="1">
    <citation type="submission" date="2024-07" db="EMBL/GenBank/DDBJ databases">
        <title>Two chromosome-level genome assemblies of Korean endemic species Abeliophyllum distichum and Forsythia ovata (Oleaceae).</title>
        <authorList>
            <person name="Jang H."/>
        </authorList>
    </citation>
    <scope>NUCLEOTIDE SEQUENCE [LARGE SCALE GENOMIC DNA]</scope>
</reference>
<keyword evidence="1" id="KW-0472">Membrane</keyword>
<evidence type="ECO:0000256" key="1">
    <source>
        <dbReference type="SAM" id="Phobius"/>
    </source>
</evidence>
<keyword evidence="3" id="KW-1185">Reference proteome</keyword>
<feature type="transmembrane region" description="Helical" evidence="1">
    <location>
        <begin position="74"/>
        <end position="92"/>
    </location>
</feature>
<name>A0ABD1RA69_9LAMI</name>
<feature type="transmembrane region" description="Helical" evidence="1">
    <location>
        <begin position="32"/>
        <end position="54"/>
    </location>
</feature>
<evidence type="ECO:0000313" key="3">
    <source>
        <dbReference type="Proteomes" id="UP001604336"/>
    </source>
</evidence>
<sequence length="172" mass="19458">MDADGDSPLFWSQSTTTTFFLPQRRWRQHSPIFNPVALILAVPIVILVIMFFLVPPFPSHTTQIPQPVSVKKSWDSLNVLLVLFAIICGVFVKRNNEISSFDAADQQNLNVSQVSDFVWLPRESVSSAQWFGFSDDKEYGGNVMRTPVEDGSCTLFGHIFATYNHHLKDQLP</sequence>
<protein>
    <submittedName>
        <fullName evidence="2">Hydroxyproline-rich glycoprotein family protein</fullName>
    </submittedName>
</protein>
<organism evidence="2 3">
    <name type="scientific">Abeliophyllum distichum</name>
    <dbReference type="NCBI Taxonomy" id="126358"/>
    <lineage>
        <taxon>Eukaryota</taxon>
        <taxon>Viridiplantae</taxon>
        <taxon>Streptophyta</taxon>
        <taxon>Embryophyta</taxon>
        <taxon>Tracheophyta</taxon>
        <taxon>Spermatophyta</taxon>
        <taxon>Magnoliopsida</taxon>
        <taxon>eudicotyledons</taxon>
        <taxon>Gunneridae</taxon>
        <taxon>Pentapetalae</taxon>
        <taxon>asterids</taxon>
        <taxon>lamiids</taxon>
        <taxon>Lamiales</taxon>
        <taxon>Oleaceae</taxon>
        <taxon>Forsythieae</taxon>
        <taxon>Abeliophyllum</taxon>
    </lineage>
</organism>
<evidence type="ECO:0000313" key="2">
    <source>
        <dbReference type="EMBL" id="KAL2485310.1"/>
    </source>
</evidence>
<gene>
    <name evidence="2" type="ORF">Adt_30066</name>
</gene>
<dbReference type="EMBL" id="JBFOLK010000009">
    <property type="protein sequence ID" value="KAL2485310.1"/>
    <property type="molecule type" value="Genomic_DNA"/>
</dbReference>
<keyword evidence="1" id="KW-1133">Transmembrane helix</keyword>
<dbReference type="AlphaFoldDB" id="A0ABD1RA69"/>
<keyword evidence="1" id="KW-0812">Transmembrane</keyword>
<comment type="caution">
    <text evidence="2">The sequence shown here is derived from an EMBL/GenBank/DDBJ whole genome shotgun (WGS) entry which is preliminary data.</text>
</comment>
<proteinExistence type="predicted"/>
<dbReference type="Proteomes" id="UP001604336">
    <property type="component" value="Unassembled WGS sequence"/>
</dbReference>